<feature type="active site" evidence="6">
    <location>
        <position position="65"/>
    </location>
</feature>
<dbReference type="SFLD" id="SFLDS00057">
    <property type="entry name" value="Glutaminase/Asparaginase"/>
    <property type="match status" value="1"/>
</dbReference>
<evidence type="ECO:0000256" key="6">
    <source>
        <dbReference type="PROSITE-ProRule" id="PRU10099"/>
    </source>
</evidence>
<evidence type="ECO:0000259" key="8">
    <source>
        <dbReference type="PROSITE" id="PS51272"/>
    </source>
</evidence>
<organism evidence="9 10">
    <name type="scientific">Cohnella xylanilytica</name>
    <dbReference type="NCBI Taxonomy" id="557555"/>
    <lineage>
        <taxon>Bacteria</taxon>
        <taxon>Bacillati</taxon>
        <taxon>Bacillota</taxon>
        <taxon>Bacilli</taxon>
        <taxon>Bacillales</taxon>
        <taxon>Paenibacillaceae</taxon>
        <taxon>Cohnella</taxon>
    </lineage>
</organism>
<feature type="binding site" evidence="5">
    <location>
        <position position="114"/>
    </location>
    <ligand>
        <name>substrate</name>
    </ligand>
</feature>
<dbReference type="InterPro" id="IPR001119">
    <property type="entry name" value="SLH_dom"/>
</dbReference>
<dbReference type="PRINTS" id="PR00139">
    <property type="entry name" value="ASNGLNASE"/>
</dbReference>
<feature type="binding site" evidence="5">
    <location>
        <begin position="145"/>
        <end position="146"/>
    </location>
    <ligand>
        <name>substrate</name>
    </ligand>
</feature>
<dbReference type="Proteomes" id="UP000553776">
    <property type="component" value="Unassembled WGS sequence"/>
</dbReference>
<dbReference type="PROSITE" id="PS51272">
    <property type="entry name" value="SLH"/>
    <property type="match status" value="3"/>
</dbReference>
<evidence type="ECO:0000256" key="5">
    <source>
        <dbReference type="PIRSR" id="PIRSR001220-2"/>
    </source>
</evidence>
<comment type="caution">
    <text evidence="9">The sequence shown here is derived from an EMBL/GenBank/DDBJ whole genome shotgun (WGS) entry which is preliminary data.</text>
</comment>
<dbReference type="Gene3D" id="3.40.50.1170">
    <property type="entry name" value="L-asparaginase, N-terminal domain"/>
    <property type="match status" value="1"/>
</dbReference>
<dbReference type="GO" id="GO:0004067">
    <property type="term" value="F:asparaginase activity"/>
    <property type="evidence" value="ECO:0007669"/>
    <property type="project" value="UniProtKB-UniRule"/>
</dbReference>
<feature type="domain" description="SLH" evidence="8">
    <location>
        <begin position="469"/>
        <end position="532"/>
    </location>
</feature>
<keyword evidence="10" id="KW-1185">Reference proteome</keyword>
<reference evidence="9 10" key="1">
    <citation type="submission" date="2020-08" db="EMBL/GenBank/DDBJ databases">
        <title>Cohnella phylogeny.</title>
        <authorList>
            <person name="Dunlap C."/>
        </authorList>
    </citation>
    <scope>NUCLEOTIDE SEQUENCE [LARGE SCALE GENOMIC DNA]</scope>
    <source>
        <strain evidence="9 10">DSM 25239</strain>
    </source>
</reference>
<accession>A0A841U0V6</accession>
<dbReference type="PIRSF" id="PIRSF001220">
    <property type="entry name" value="L-ASNase_gatD"/>
    <property type="match status" value="1"/>
</dbReference>
<dbReference type="PANTHER" id="PTHR11707:SF28">
    <property type="entry name" value="60 KDA LYSOPHOSPHOLIPASE"/>
    <property type="match status" value="1"/>
</dbReference>
<evidence type="ECO:0000256" key="3">
    <source>
        <dbReference type="ARBA" id="ARBA00022801"/>
    </source>
</evidence>
<dbReference type="SUPFAM" id="SSF53774">
    <property type="entry name" value="Glutaminase/Asparaginase"/>
    <property type="match status" value="1"/>
</dbReference>
<evidence type="ECO:0000256" key="7">
    <source>
        <dbReference type="SAM" id="SignalP"/>
    </source>
</evidence>
<dbReference type="CDD" id="cd08964">
    <property type="entry name" value="L-asparaginase_II"/>
    <property type="match status" value="1"/>
</dbReference>
<dbReference type="PROSITE" id="PS51732">
    <property type="entry name" value="ASN_GLN_ASE_3"/>
    <property type="match status" value="1"/>
</dbReference>
<dbReference type="EMBL" id="JACJVR010000059">
    <property type="protein sequence ID" value="MBB6692818.1"/>
    <property type="molecule type" value="Genomic_DNA"/>
</dbReference>
<comment type="similarity">
    <text evidence="1">Belongs to the asparaginase 1 family.</text>
</comment>
<name>A0A841U0V6_9BACL</name>
<dbReference type="InterPro" id="IPR020827">
    <property type="entry name" value="Asparaginase/glutaminase_AS1"/>
</dbReference>
<evidence type="ECO:0000313" key="10">
    <source>
        <dbReference type="Proteomes" id="UP000553776"/>
    </source>
</evidence>
<dbReference type="InterPro" id="IPR004550">
    <property type="entry name" value="AsnASE_II"/>
</dbReference>
<dbReference type="InterPro" id="IPR040919">
    <property type="entry name" value="Asparaginase_C"/>
</dbReference>
<evidence type="ECO:0000256" key="2">
    <source>
        <dbReference type="ARBA" id="ARBA00012920"/>
    </source>
</evidence>
<feature type="active site" description="O-isoaspartyl threonine intermediate" evidence="4">
    <location>
        <position position="65"/>
    </location>
</feature>
<dbReference type="Pfam" id="PF00710">
    <property type="entry name" value="Asparaginase"/>
    <property type="match status" value="1"/>
</dbReference>
<dbReference type="InterPro" id="IPR027473">
    <property type="entry name" value="L-asparaginase_C"/>
</dbReference>
<dbReference type="InterPro" id="IPR036152">
    <property type="entry name" value="Asp/glu_Ase-like_sf"/>
</dbReference>
<feature type="chain" id="PRO_5038809906" description="asparaginase" evidence="7">
    <location>
        <begin position="34"/>
        <end position="588"/>
    </location>
</feature>
<dbReference type="InterPro" id="IPR006034">
    <property type="entry name" value="Asparaginase/glutaminase-like"/>
</dbReference>
<dbReference type="Pfam" id="PF00395">
    <property type="entry name" value="SLH"/>
    <property type="match status" value="3"/>
</dbReference>
<sequence>MTSIATNKFSKKVLLSALSAALLAVPLSGVAVASAAGAQPFPIPDVAAIDKTAKPNVLVIATGGTISGHVNDGDPTNFQSYKAGSFLMKDMLSQLPGKEKIADVADYQFGNKGSGGYAIADLYDLSLAVDQALKTYDGVVVTTGTDTMEEIGYFLDLTVRSEKPVVITGSMRPWDSVGTDAPANLYNAIKLSASGKTKWYGTVLMLNDEIQAARDVTKSNAHRLDTFHSPLLGDLGYIDQDNISIYRLNGRALKANTAEWATPFDLTKIQKEDLPLVEIAYSYQEAGGGGIEGLVSEGAKGIVTAGTGAGGISSKMAAARAEAIKQGVVFVTTTRTGSGTMYGGGEGIIAGDSLNPQHARIMLLLSLAFSDDFETIQDWFAEYARQDVDQADIGNADASEGVPGEGGVHPAALSDIGGHWAQASIEKAVAAGIAAGYADGTFKPNQNLTRAEFTVMLVNTLKAPSAGGELTFTDSARIGKWAAAQVSQAVKAGIVAGYADGTFRPDAPITRAELAVMIAKAKKYELSADASSGAGFSDDADIPKWAAAGIKAAKEHGLLAGRSDGRFDSNAPASRSEAVAILVKLLQD</sequence>
<evidence type="ECO:0000256" key="4">
    <source>
        <dbReference type="PIRSR" id="PIRSR001220-1"/>
    </source>
</evidence>
<protein>
    <recommendedName>
        <fullName evidence="2">asparaginase</fullName>
        <ecNumber evidence="2">3.5.1.1</ecNumber>
    </recommendedName>
</protein>
<proteinExistence type="inferred from homology"/>
<feature type="signal peptide" evidence="7">
    <location>
        <begin position="1"/>
        <end position="33"/>
    </location>
</feature>
<dbReference type="SMART" id="SM00870">
    <property type="entry name" value="Asparaginase"/>
    <property type="match status" value="1"/>
</dbReference>
<dbReference type="Gene3D" id="3.40.50.40">
    <property type="match status" value="1"/>
</dbReference>
<dbReference type="EC" id="3.5.1.1" evidence="2"/>
<dbReference type="PANTHER" id="PTHR11707">
    <property type="entry name" value="L-ASPARAGINASE"/>
    <property type="match status" value="1"/>
</dbReference>
<dbReference type="FunFam" id="3.40.50.1170:FF:000001">
    <property type="entry name" value="L-asparaginase 2"/>
    <property type="match status" value="1"/>
</dbReference>
<feature type="domain" description="SLH" evidence="8">
    <location>
        <begin position="408"/>
        <end position="467"/>
    </location>
</feature>
<gene>
    <name evidence="9" type="ORF">H7B90_15520</name>
</gene>
<dbReference type="GO" id="GO:0006528">
    <property type="term" value="P:asparagine metabolic process"/>
    <property type="evidence" value="ECO:0007669"/>
    <property type="project" value="InterPro"/>
</dbReference>
<keyword evidence="7" id="KW-0732">Signal</keyword>
<dbReference type="InterPro" id="IPR037152">
    <property type="entry name" value="L-asparaginase_N_sf"/>
</dbReference>
<dbReference type="PROSITE" id="PS00144">
    <property type="entry name" value="ASN_GLN_ASE_1"/>
    <property type="match status" value="1"/>
</dbReference>
<keyword evidence="3" id="KW-0378">Hydrolase</keyword>
<dbReference type="RefSeq" id="WP_185136800.1">
    <property type="nucleotide sequence ID" value="NZ_JACJVR010000059.1"/>
</dbReference>
<dbReference type="PIRSF" id="PIRSF500176">
    <property type="entry name" value="L_ASNase"/>
    <property type="match status" value="1"/>
</dbReference>
<feature type="domain" description="SLH" evidence="8">
    <location>
        <begin position="533"/>
        <end position="588"/>
    </location>
</feature>
<dbReference type="InterPro" id="IPR027474">
    <property type="entry name" value="L-asparaginase_N"/>
</dbReference>
<evidence type="ECO:0000256" key="1">
    <source>
        <dbReference type="ARBA" id="ARBA00010518"/>
    </source>
</evidence>
<dbReference type="Pfam" id="PF17763">
    <property type="entry name" value="Asparaginase_C"/>
    <property type="match status" value="1"/>
</dbReference>
<evidence type="ECO:0000313" key="9">
    <source>
        <dbReference type="EMBL" id="MBB6692818.1"/>
    </source>
</evidence>
<dbReference type="AlphaFoldDB" id="A0A841U0V6"/>